<feature type="domain" description="HD" evidence="7">
    <location>
        <begin position="7"/>
        <end position="122"/>
    </location>
</feature>
<dbReference type="Proteomes" id="UP000746751">
    <property type="component" value="Unassembled WGS sequence"/>
</dbReference>
<protein>
    <recommendedName>
        <fullName evidence="1">bis(5'-nucleosyl)-tetraphosphatase (symmetrical)</fullName>
        <ecNumber evidence="1">3.6.1.41</ecNumber>
    </recommendedName>
</protein>
<dbReference type="InterPro" id="IPR003607">
    <property type="entry name" value="HD/PDEase_dom"/>
</dbReference>
<dbReference type="Pfam" id="PF01966">
    <property type="entry name" value="HD"/>
    <property type="match status" value="1"/>
</dbReference>
<dbReference type="AlphaFoldDB" id="A0A921LS97"/>
<evidence type="ECO:0000256" key="3">
    <source>
        <dbReference type="ARBA" id="ARBA00022741"/>
    </source>
</evidence>
<evidence type="ECO:0000313" key="9">
    <source>
        <dbReference type="Proteomes" id="UP000746751"/>
    </source>
</evidence>
<evidence type="ECO:0000259" key="7">
    <source>
        <dbReference type="PROSITE" id="PS51831"/>
    </source>
</evidence>
<organism evidence="8 9">
    <name type="scientific">Collinsella ihumii</name>
    <dbReference type="NCBI Taxonomy" id="1720204"/>
    <lineage>
        <taxon>Bacteria</taxon>
        <taxon>Bacillati</taxon>
        <taxon>Actinomycetota</taxon>
        <taxon>Coriobacteriia</taxon>
        <taxon>Coriobacteriales</taxon>
        <taxon>Coriobacteriaceae</taxon>
        <taxon>Collinsella</taxon>
    </lineage>
</organism>
<dbReference type="PANTHER" id="PTHR35795">
    <property type="entry name" value="SLR1885 PROTEIN"/>
    <property type="match status" value="1"/>
</dbReference>
<proteinExistence type="predicted"/>
<dbReference type="GO" id="GO:0000166">
    <property type="term" value="F:nucleotide binding"/>
    <property type="evidence" value="ECO:0007669"/>
    <property type="project" value="UniProtKB-KW"/>
</dbReference>
<dbReference type="EC" id="3.6.1.41" evidence="1"/>
<dbReference type="GO" id="GO:0008803">
    <property type="term" value="F:bis(5'-nucleosyl)-tetraphosphatase (symmetrical) activity"/>
    <property type="evidence" value="ECO:0007669"/>
    <property type="project" value="UniProtKB-EC"/>
</dbReference>
<keyword evidence="5" id="KW-0408">Iron</keyword>
<keyword evidence="4 8" id="KW-0378">Hydrolase</keyword>
<evidence type="ECO:0000256" key="5">
    <source>
        <dbReference type="ARBA" id="ARBA00023004"/>
    </source>
</evidence>
<keyword evidence="2" id="KW-0479">Metal-binding</keyword>
<dbReference type="EMBL" id="DYVF01000062">
    <property type="protein sequence ID" value="HJG31825.1"/>
    <property type="molecule type" value="Genomic_DNA"/>
</dbReference>
<gene>
    <name evidence="8" type="primary">yqeK</name>
    <name evidence="8" type="ORF">K8U80_10595</name>
</gene>
<evidence type="ECO:0000256" key="2">
    <source>
        <dbReference type="ARBA" id="ARBA00022723"/>
    </source>
</evidence>
<dbReference type="CDD" id="cd00077">
    <property type="entry name" value="HDc"/>
    <property type="match status" value="1"/>
</dbReference>
<dbReference type="GO" id="GO:0046872">
    <property type="term" value="F:metal ion binding"/>
    <property type="evidence" value="ECO:0007669"/>
    <property type="project" value="UniProtKB-KW"/>
</dbReference>
<accession>A0A921LS97</accession>
<dbReference type="InterPro" id="IPR005249">
    <property type="entry name" value="YqeK"/>
</dbReference>
<dbReference type="Gene3D" id="1.10.3210.10">
    <property type="entry name" value="Hypothetical protein af1432"/>
    <property type="match status" value="1"/>
</dbReference>
<dbReference type="PROSITE" id="PS51831">
    <property type="entry name" value="HD"/>
    <property type="match status" value="1"/>
</dbReference>
<dbReference type="PANTHER" id="PTHR35795:SF1">
    <property type="entry name" value="BIS(5'-NUCLEOSYL)-TETRAPHOSPHATASE, SYMMETRICAL"/>
    <property type="match status" value="1"/>
</dbReference>
<name>A0A921LS97_9ACTN</name>
<comment type="catalytic activity">
    <reaction evidence="6">
        <text>P(1),P(4)-bis(5'-adenosyl) tetraphosphate + H2O = 2 ADP + 2 H(+)</text>
        <dbReference type="Rhea" id="RHEA:24252"/>
        <dbReference type="ChEBI" id="CHEBI:15377"/>
        <dbReference type="ChEBI" id="CHEBI:15378"/>
        <dbReference type="ChEBI" id="CHEBI:58141"/>
        <dbReference type="ChEBI" id="CHEBI:456216"/>
        <dbReference type="EC" id="3.6.1.41"/>
    </reaction>
</comment>
<comment type="caution">
    <text evidence="8">The sequence shown here is derived from an EMBL/GenBank/DDBJ whole genome shotgun (WGS) entry which is preliminary data.</text>
</comment>
<evidence type="ECO:0000313" key="8">
    <source>
        <dbReference type="EMBL" id="HJG31825.1"/>
    </source>
</evidence>
<dbReference type="SUPFAM" id="SSF109604">
    <property type="entry name" value="HD-domain/PDEase-like"/>
    <property type="match status" value="1"/>
</dbReference>
<evidence type="ECO:0000256" key="1">
    <source>
        <dbReference type="ARBA" id="ARBA00012506"/>
    </source>
</evidence>
<dbReference type="InterPro" id="IPR006674">
    <property type="entry name" value="HD_domain"/>
</dbReference>
<dbReference type="NCBIfam" id="TIGR00488">
    <property type="entry name" value="bis(5'-nucleosyl)-tetraphosphatase (symmetrical) YqeK"/>
    <property type="match status" value="1"/>
</dbReference>
<reference evidence="8" key="1">
    <citation type="journal article" date="2021" name="PeerJ">
        <title>Extensive microbial diversity within the chicken gut microbiome revealed by metagenomics and culture.</title>
        <authorList>
            <person name="Gilroy R."/>
            <person name="Ravi A."/>
            <person name="Getino M."/>
            <person name="Pursley I."/>
            <person name="Horton D.L."/>
            <person name="Alikhan N.F."/>
            <person name="Baker D."/>
            <person name="Gharbi K."/>
            <person name="Hall N."/>
            <person name="Watson M."/>
            <person name="Adriaenssens E.M."/>
            <person name="Foster-Nyarko E."/>
            <person name="Jarju S."/>
            <person name="Secka A."/>
            <person name="Antonio M."/>
            <person name="Oren A."/>
            <person name="Chaudhuri R.R."/>
            <person name="La Ragione R."/>
            <person name="Hildebrand F."/>
            <person name="Pallen M.J."/>
        </authorList>
    </citation>
    <scope>NUCLEOTIDE SEQUENCE</scope>
    <source>
        <strain evidence="8">ChiGjej2B2-7701</strain>
    </source>
</reference>
<sequence>MADHRKRRNHSLGVARTAASLAETYGVDPFLAEAAGLVHDWDKVLDEAELLARAAQYGIEVAGSPANSVALLHGPVAAIELPQLFGELPPSVFQAIARHTVGAEDMTDLDMVVFVADAIEPMRKGSYAERLRAQVGKLDLAHLFFECFAGGLVYVIDTRRYLYPTAITIYNHYALELAR</sequence>
<dbReference type="InterPro" id="IPR051094">
    <property type="entry name" value="Diverse_Catalytic_Enzymes"/>
</dbReference>
<reference evidence="8" key="2">
    <citation type="submission" date="2021-09" db="EMBL/GenBank/DDBJ databases">
        <authorList>
            <person name="Gilroy R."/>
        </authorList>
    </citation>
    <scope>NUCLEOTIDE SEQUENCE</scope>
    <source>
        <strain evidence="8">ChiGjej2B2-7701</strain>
    </source>
</reference>
<evidence type="ECO:0000256" key="4">
    <source>
        <dbReference type="ARBA" id="ARBA00022801"/>
    </source>
</evidence>
<keyword evidence="3" id="KW-0547">Nucleotide-binding</keyword>
<dbReference type="SMART" id="SM00471">
    <property type="entry name" value="HDc"/>
    <property type="match status" value="1"/>
</dbReference>
<evidence type="ECO:0000256" key="6">
    <source>
        <dbReference type="ARBA" id="ARBA00049417"/>
    </source>
</evidence>